<keyword evidence="3" id="KW-1185">Reference proteome</keyword>
<accession>A0A3N1CQZ3</accession>
<dbReference type="SUPFAM" id="SSF63829">
    <property type="entry name" value="Calcium-dependent phosphotriesterase"/>
    <property type="match status" value="1"/>
</dbReference>
<sequence>MRRLALGLVAVAVAASAACSSPGTVPAALRPSAVPSPAVVRDLAQTHGFADDVTEAFDAEVRPGLRLLAKTVTPDGLVAGSLLDGESRAHAIVLVDPKTGKVEETAREQRPAKDAVDTPQFRPIAADGAHVAWIEATPGLNYTDAKVMLYDRAKRTTSVVAETGRKEPACAPNDGLFLTAGRLWWTACDGSADQAVFSAAVADPAPVVRAAHAGLLGVAEDGDVVVRQSLKGDDPGQVLRLAPDGTRKEVISEGGRLLMAASADVTVFSDANRTELRLRHDGREEWVPHRTSAAPVAAGRFAAWTAEDPVGTAWLFDTGTDTVYRLPTPSFAVLTPDHLLLADSFSAPGEYSLLPLSTLFA</sequence>
<evidence type="ECO:0000313" key="2">
    <source>
        <dbReference type="EMBL" id="ROO83747.1"/>
    </source>
</evidence>
<proteinExistence type="predicted"/>
<dbReference type="PROSITE" id="PS51257">
    <property type="entry name" value="PROKAR_LIPOPROTEIN"/>
    <property type="match status" value="1"/>
</dbReference>
<feature type="signal peptide" evidence="1">
    <location>
        <begin position="1"/>
        <end position="17"/>
    </location>
</feature>
<feature type="chain" id="PRO_5039191040" evidence="1">
    <location>
        <begin position="18"/>
        <end position="361"/>
    </location>
</feature>
<name>A0A3N1CQZ3_9ACTN</name>
<evidence type="ECO:0000313" key="3">
    <source>
        <dbReference type="Proteomes" id="UP000272400"/>
    </source>
</evidence>
<reference evidence="2 3" key="1">
    <citation type="submission" date="2018-11" db="EMBL/GenBank/DDBJ databases">
        <title>Sequencing the genomes of 1000 actinobacteria strains.</title>
        <authorList>
            <person name="Klenk H.-P."/>
        </authorList>
    </citation>
    <scope>NUCLEOTIDE SEQUENCE [LARGE SCALE GENOMIC DNA]</scope>
    <source>
        <strain evidence="2 3">DSM 44254</strain>
    </source>
</reference>
<dbReference type="RefSeq" id="WP_123663139.1">
    <property type="nucleotide sequence ID" value="NZ_RJKE01000001.1"/>
</dbReference>
<dbReference type="Proteomes" id="UP000272400">
    <property type="component" value="Unassembled WGS sequence"/>
</dbReference>
<dbReference type="OrthoDB" id="3518873at2"/>
<dbReference type="EMBL" id="RJKE01000001">
    <property type="protein sequence ID" value="ROO83747.1"/>
    <property type="molecule type" value="Genomic_DNA"/>
</dbReference>
<protein>
    <submittedName>
        <fullName evidence="2">Uncharacterized protein</fullName>
    </submittedName>
</protein>
<keyword evidence="1" id="KW-0732">Signal</keyword>
<gene>
    <name evidence="2" type="ORF">EDD29_1256</name>
</gene>
<organism evidence="2 3">
    <name type="scientific">Actinocorallia herbida</name>
    <dbReference type="NCBI Taxonomy" id="58109"/>
    <lineage>
        <taxon>Bacteria</taxon>
        <taxon>Bacillati</taxon>
        <taxon>Actinomycetota</taxon>
        <taxon>Actinomycetes</taxon>
        <taxon>Streptosporangiales</taxon>
        <taxon>Thermomonosporaceae</taxon>
        <taxon>Actinocorallia</taxon>
    </lineage>
</organism>
<comment type="caution">
    <text evidence="2">The sequence shown here is derived from an EMBL/GenBank/DDBJ whole genome shotgun (WGS) entry which is preliminary data.</text>
</comment>
<dbReference type="AlphaFoldDB" id="A0A3N1CQZ3"/>
<evidence type="ECO:0000256" key="1">
    <source>
        <dbReference type="SAM" id="SignalP"/>
    </source>
</evidence>